<protein>
    <recommendedName>
        <fullName evidence="3">FAR1 domain-containing protein</fullName>
    </recommendedName>
</protein>
<evidence type="ECO:0000313" key="2">
    <source>
        <dbReference type="Proteomes" id="UP000266673"/>
    </source>
</evidence>
<dbReference type="AlphaFoldDB" id="A0A397TYS2"/>
<accession>A0A397TYS2</accession>
<sequence length="324" mass="37811">MECEVSFDYTEEDSVNIVNELAVGQSIGSWNEFDHIELHNEDWINIMNELAFGRTVESWNELDLIELYNEDSTNIIDEPAIRQMVSSQNELDCIELHNEGLTDERTINRIESHNENSANAMDEPAVGKIFGSWDEIDGFISFYAKSQNFVSVIRGSEYSNGICKSRRYACEHQGYNGTNNTGIAENQRQTILKINSVCLDHNDHQIKDETNKFALKYRTFSEDMLNDIKFWTEIGNINMRTQYQMLVKQYPDVFFLPQDLSNVIQSFKQQNHVECKAATLLNDFLERKSKDNRWIINWKIDPANNSLTSLFWISPDQYDLYIRY</sequence>
<dbReference type="STRING" id="44941.A0A397TYS2"/>
<keyword evidence="2" id="KW-1185">Reference proteome</keyword>
<evidence type="ECO:0000313" key="1">
    <source>
        <dbReference type="EMBL" id="RIB01589.1"/>
    </source>
</evidence>
<organism evidence="1 2">
    <name type="scientific">Gigaspora rosea</name>
    <dbReference type="NCBI Taxonomy" id="44941"/>
    <lineage>
        <taxon>Eukaryota</taxon>
        <taxon>Fungi</taxon>
        <taxon>Fungi incertae sedis</taxon>
        <taxon>Mucoromycota</taxon>
        <taxon>Glomeromycotina</taxon>
        <taxon>Glomeromycetes</taxon>
        <taxon>Diversisporales</taxon>
        <taxon>Gigasporaceae</taxon>
        <taxon>Gigaspora</taxon>
    </lineage>
</organism>
<reference evidence="1 2" key="1">
    <citation type="submission" date="2018-06" db="EMBL/GenBank/DDBJ databases">
        <title>Comparative genomics reveals the genomic features of Rhizophagus irregularis, R. cerebriforme, R. diaphanum and Gigaspora rosea, and their symbiotic lifestyle signature.</title>
        <authorList>
            <person name="Morin E."/>
            <person name="San Clemente H."/>
            <person name="Chen E.C.H."/>
            <person name="De La Providencia I."/>
            <person name="Hainaut M."/>
            <person name="Kuo A."/>
            <person name="Kohler A."/>
            <person name="Murat C."/>
            <person name="Tang N."/>
            <person name="Roy S."/>
            <person name="Loubradou J."/>
            <person name="Henrissat B."/>
            <person name="Grigoriev I.V."/>
            <person name="Corradi N."/>
            <person name="Roux C."/>
            <person name="Martin F.M."/>
        </authorList>
    </citation>
    <scope>NUCLEOTIDE SEQUENCE [LARGE SCALE GENOMIC DNA]</scope>
    <source>
        <strain evidence="1 2">DAOM 194757</strain>
    </source>
</reference>
<dbReference type="PANTHER" id="PTHR47718">
    <property type="entry name" value="OS01G0519700 PROTEIN"/>
    <property type="match status" value="1"/>
</dbReference>
<comment type="caution">
    <text evidence="1">The sequence shown here is derived from an EMBL/GenBank/DDBJ whole genome shotgun (WGS) entry which is preliminary data.</text>
</comment>
<name>A0A397TYS2_9GLOM</name>
<dbReference type="EMBL" id="QKWP01003045">
    <property type="protein sequence ID" value="RIB01589.1"/>
    <property type="molecule type" value="Genomic_DNA"/>
</dbReference>
<dbReference type="Proteomes" id="UP000266673">
    <property type="component" value="Unassembled WGS sequence"/>
</dbReference>
<gene>
    <name evidence="1" type="ORF">C2G38_2230365</name>
</gene>
<evidence type="ECO:0008006" key="3">
    <source>
        <dbReference type="Google" id="ProtNLM"/>
    </source>
</evidence>
<dbReference type="OrthoDB" id="2431228at2759"/>
<proteinExistence type="predicted"/>